<feature type="transmembrane region" description="Helical" evidence="7">
    <location>
        <begin position="376"/>
        <end position="400"/>
    </location>
</feature>
<dbReference type="Gene3D" id="1.20.1250.20">
    <property type="entry name" value="MFS general substrate transporter like domains"/>
    <property type="match status" value="1"/>
</dbReference>
<gene>
    <name evidence="9" type="ordered locus">TP03_0340</name>
</gene>
<dbReference type="GO" id="GO:0016020">
    <property type="term" value="C:membrane"/>
    <property type="evidence" value="ECO:0007669"/>
    <property type="project" value="UniProtKB-SubCell"/>
</dbReference>
<dbReference type="PANTHER" id="PTHR23505">
    <property type="entry name" value="SPINSTER"/>
    <property type="match status" value="1"/>
</dbReference>
<dbReference type="EMBL" id="AAGK01000005">
    <property type="protein sequence ID" value="EAN31075.1"/>
    <property type="molecule type" value="Genomic_DNA"/>
</dbReference>
<feature type="transmembrane region" description="Helical" evidence="7">
    <location>
        <begin position="445"/>
        <end position="467"/>
    </location>
</feature>
<dbReference type="PROSITE" id="PS50850">
    <property type="entry name" value="MFS"/>
    <property type="match status" value="1"/>
</dbReference>
<dbReference type="eggNOG" id="ENOG502QWIG">
    <property type="taxonomic scope" value="Eukaryota"/>
</dbReference>
<evidence type="ECO:0000313" key="9">
    <source>
        <dbReference type="EMBL" id="EAN31075.1"/>
    </source>
</evidence>
<evidence type="ECO:0000256" key="4">
    <source>
        <dbReference type="ARBA" id="ARBA00022989"/>
    </source>
</evidence>
<evidence type="ECO:0000256" key="1">
    <source>
        <dbReference type="ARBA" id="ARBA00004141"/>
    </source>
</evidence>
<dbReference type="OMA" id="VIANSFC"/>
<dbReference type="InParanoid" id="Q4N014"/>
<dbReference type="AlphaFoldDB" id="Q4N014"/>
<dbReference type="VEuPathDB" id="PiroplasmaDB:TpMuguga_03g00340"/>
<dbReference type="KEGG" id="tpv:TP03_0340"/>
<comment type="caution">
    <text evidence="9">The sequence shown here is derived from an EMBL/GenBank/DDBJ whole genome shotgun (WGS) entry which is preliminary data.</text>
</comment>
<evidence type="ECO:0000256" key="5">
    <source>
        <dbReference type="ARBA" id="ARBA00023136"/>
    </source>
</evidence>
<organism evidence="9 10">
    <name type="scientific">Theileria parva</name>
    <name type="common">East coast fever infection agent</name>
    <dbReference type="NCBI Taxonomy" id="5875"/>
    <lineage>
        <taxon>Eukaryota</taxon>
        <taxon>Sar</taxon>
        <taxon>Alveolata</taxon>
        <taxon>Apicomplexa</taxon>
        <taxon>Aconoidasida</taxon>
        <taxon>Piroplasmida</taxon>
        <taxon>Theileriidae</taxon>
        <taxon>Theileria</taxon>
    </lineage>
</organism>
<feature type="transmembrane region" description="Helical" evidence="7">
    <location>
        <begin position="125"/>
        <end position="146"/>
    </location>
</feature>
<keyword evidence="5 7" id="KW-0472">Membrane</keyword>
<dbReference type="PANTHER" id="PTHR23505:SF9">
    <property type="entry name" value="PROTEIN, PUTATIVE-RELATED"/>
    <property type="match status" value="1"/>
</dbReference>
<feature type="transmembrane region" description="Helical" evidence="7">
    <location>
        <begin position="158"/>
        <end position="177"/>
    </location>
</feature>
<feature type="transmembrane region" description="Helical" evidence="7">
    <location>
        <begin position="479"/>
        <end position="499"/>
    </location>
</feature>
<evidence type="ECO:0000313" key="10">
    <source>
        <dbReference type="Proteomes" id="UP000001949"/>
    </source>
</evidence>
<feature type="transmembrane region" description="Helical" evidence="7">
    <location>
        <begin position="412"/>
        <end position="439"/>
    </location>
</feature>
<keyword evidence="10" id="KW-1185">Reference proteome</keyword>
<evidence type="ECO:0000256" key="2">
    <source>
        <dbReference type="ARBA" id="ARBA00022448"/>
    </source>
</evidence>
<dbReference type="GO" id="GO:0022857">
    <property type="term" value="F:transmembrane transporter activity"/>
    <property type="evidence" value="ECO:0007669"/>
    <property type="project" value="InterPro"/>
</dbReference>
<dbReference type="Proteomes" id="UP000001949">
    <property type="component" value="Unassembled WGS sequence"/>
</dbReference>
<dbReference type="STRING" id="5875.Q4N014"/>
<reference evidence="9 10" key="1">
    <citation type="journal article" date="2005" name="Science">
        <title>Genome sequence of Theileria parva, a bovine pathogen that transforms lymphocytes.</title>
        <authorList>
            <person name="Gardner M.J."/>
            <person name="Bishop R."/>
            <person name="Shah T."/>
            <person name="de Villiers E.P."/>
            <person name="Carlton J.M."/>
            <person name="Hall N."/>
            <person name="Ren Q."/>
            <person name="Paulsen I.T."/>
            <person name="Pain A."/>
            <person name="Berriman M."/>
            <person name="Wilson R.J.M."/>
            <person name="Sato S."/>
            <person name="Ralph S.A."/>
            <person name="Mann D.J."/>
            <person name="Xiong Z."/>
            <person name="Shallom S.J."/>
            <person name="Weidman J."/>
            <person name="Jiang L."/>
            <person name="Lynn J."/>
            <person name="Weaver B."/>
            <person name="Shoaibi A."/>
            <person name="Domingo A.R."/>
            <person name="Wasawo D."/>
            <person name="Crabtree J."/>
            <person name="Wortman J.R."/>
            <person name="Haas B."/>
            <person name="Angiuoli S.V."/>
            <person name="Creasy T.H."/>
            <person name="Lu C."/>
            <person name="Suh B."/>
            <person name="Silva J.C."/>
            <person name="Utterback T.R."/>
            <person name="Feldblyum T.V."/>
            <person name="Pertea M."/>
            <person name="Allen J."/>
            <person name="Nierman W.C."/>
            <person name="Taracha E.L.N."/>
            <person name="Salzberg S.L."/>
            <person name="White O.R."/>
            <person name="Fitzhugh H.A."/>
            <person name="Morzaria S."/>
            <person name="Venter J.C."/>
            <person name="Fraser C.M."/>
            <person name="Nene V."/>
        </authorList>
    </citation>
    <scope>NUCLEOTIDE SEQUENCE [LARGE SCALE GENOMIC DNA]</scope>
    <source>
        <strain evidence="9 10">Muguga</strain>
    </source>
</reference>
<name>Q4N014_THEPA</name>
<evidence type="ECO:0000259" key="8">
    <source>
        <dbReference type="PROSITE" id="PS50850"/>
    </source>
</evidence>
<dbReference type="InterPro" id="IPR020846">
    <property type="entry name" value="MFS_dom"/>
</dbReference>
<keyword evidence="2" id="KW-0813">Transport</keyword>
<dbReference type="Pfam" id="PF07690">
    <property type="entry name" value="MFS_1"/>
    <property type="match status" value="1"/>
</dbReference>
<feature type="transmembrane region" description="Helical" evidence="7">
    <location>
        <begin position="189"/>
        <end position="210"/>
    </location>
</feature>
<feature type="transmembrane region" description="Helical" evidence="7">
    <location>
        <begin position="340"/>
        <end position="361"/>
    </location>
</feature>
<keyword evidence="3 7" id="KW-0812">Transmembrane</keyword>
<evidence type="ECO:0000256" key="6">
    <source>
        <dbReference type="ARBA" id="ARBA00024338"/>
    </source>
</evidence>
<evidence type="ECO:0000256" key="7">
    <source>
        <dbReference type="SAM" id="Phobius"/>
    </source>
</evidence>
<comment type="similarity">
    <text evidence="6">Belongs to the major facilitator superfamily. Spinster (TC 2.A.1.49) family.</text>
</comment>
<evidence type="ECO:0000256" key="3">
    <source>
        <dbReference type="ARBA" id="ARBA00022692"/>
    </source>
</evidence>
<accession>Q4N014</accession>
<dbReference type="RefSeq" id="XP_763358.1">
    <property type="nucleotide sequence ID" value="XM_758265.1"/>
</dbReference>
<dbReference type="GeneID" id="3500328"/>
<dbReference type="InterPro" id="IPR044770">
    <property type="entry name" value="MFS_spinster-like"/>
</dbReference>
<feature type="transmembrane region" description="Helical" evidence="7">
    <location>
        <begin position="505"/>
        <end position="529"/>
    </location>
</feature>
<feature type="transmembrane region" description="Helical" evidence="7">
    <location>
        <begin position="100"/>
        <end position="119"/>
    </location>
</feature>
<comment type="subcellular location">
    <subcellularLocation>
        <location evidence="1">Membrane</location>
        <topology evidence="1">Multi-pass membrane protein</topology>
    </subcellularLocation>
</comment>
<dbReference type="InterPro" id="IPR036259">
    <property type="entry name" value="MFS_trans_sf"/>
</dbReference>
<dbReference type="SUPFAM" id="SSF103473">
    <property type="entry name" value="MFS general substrate transporter"/>
    <property type="match status" value="1"/>
</dbReference>
<feature type="domain" description="Major facilitator superfamily (MFS) profile" evidence="8">
    <location>
        <begin position="35"/>
        <end position="533"/>
    </location>
</feature>
<sequence>MTKNDVGPISVINLDRVSDKKIIKGTRRYKYKLYTFIIITLLQIFINYDIGVAPVSLNWIQEPYNFSSTELGIMGSLTYCSYVVMSPFMSYIFLTFSSQIVITVGLIINLLSLLVYGLAVNKFMFFISKFCIGASQALFITYYPIWVDIFAPKFHRNLWMSIIQGGIMIGMSVGYIVTSAYSFMGVRAWRYSIFTQILYGIILTILFYLIPKEYVNFDPSKDENVDFNLCGCEKSCSDIIEISTDKTNSLTSSSEDLSNGRDPLLKRYRSLDFVSKVSSIGMTNKYISRINSSFEGFSSKSEYSKCNKCFINNVKLYQEIMTVKKLSTWSKFKLLAKQNIFILTCTVMSVITFGSAGSLYWMTTIYLTQLKMSEKFVYFIFSLQVVTGMIFGTITGSNLIDQIIYHYPEHPLLVDITLIIYGIFAIISGIILIVLQIPIVYGSCIFILIFYTASIIPTIILQSVAYLPHRLKPAGSTFFICQYHIFGFSLGIIIPGIAMDMFNSYTAALCVIYLPGFIGLASLVSILWIKRNSIKKQ</sequence>
<protein>
    <recommendedName>
        <fullName evidence="8">Major facilitator superfamily (MFS) profile domain-containing protein</fullName>
    </recommendedName>
</protein>
<dbReference type="InterPro" id="IPR011701">
    <property type="entry name" value="MFS"/>
</dbReference>
<feature type="transmembrane region" description="Helical" evidence="7">
    <location>
        <begin position="31"/>
        <end position="51"/>
    </location>
</feature>
<keyword evidence="4 7" id="KW-1133">Transmembrane helix</keyword>
<proteinExistence type="inferred from homology"/>